<protein>
    <submittedName>
        <fullName evidence="1 2">Uncharacterized protein</fullName>
    </submittedName>
</protein>
<organism evidence="1 3">
    <name type="scientific">Medicago truncatula</name>
    <name type="common">Barrel medic</name>
    <name type="synonym">Medicago tribuloides</name>
    <dbReference type="NCBI Taxonomy" id="3880"/>
    <lineage>
        <taxon>Eukaryota</taxon>
        <taxon>Viridiplantae</taxon>
        <taxon>Streptophyta</taxon>
        <taxon>Embryophyta</taxon>
        <taxon>Tracheophyta</taxon>
        <taxon>Spermatophyta</taxon>
        <taxon>Magnoliopsida</taxon>
        <taxon>eudicotyledons</taxon>
        <taxon>Gunneridae</taxon>
        <taxon>Pentapetalae</taxon>
        <taxon>rosids</taxon>
        <taxon>fabids</taxon>
        <taxon>Fabales</taxon>
        <taxon>Fabaceae</taxon>
        <taxon>Papilionoideae</taxon>
        <taxon>50 kb inversion clade</taxon>
        <taxon>NPAAA clade</taxon>
        <taxon>Hologalegina</taxon>
        <taxon>IRL clade</taxon>
        <taxon>Trifolieae</taxon>
        <taxon>Medicago</taxon>
    </lineage>
</organism>
<dbReference type="PaxDb" id="3880-AES60203"/>
<gene>
    <name evidence="1" type="ordered locus">MTR_1g042230</name>
</gene>
<evidence type="ECO:0000313" key="2">
    <source>
        <dbReference type="EnsemblPlants" id="AES60203"/>
    </source>
</evidence>
<dbReference type="Proteomes" id="UP000002051">
    <property type="component" value="Unassembled WGS sequence"/>
</dbReference>
<reference evidence="2" key="3">
    <citation type="submission" date="2015-04" db="UniProtKB">
        <authorList>
            <consortium name="EnsemblPlants"/>
        </authorList>
    </citation>
    <scope>IDENTIFICATION</scope>
    <source>
        <strain evidence="2">cv. Jemalong A17</strain>
    </source>
</reference>
<evidence type="ECO:0000313" key="3">
    <source>
        <dbReference type="Proteomes" id="UP000002051"/>
    </source>
</evidence>
<reference evidence="1 3" key="1">
    <citation type="journal article" date="2011" name="Nature">
        <title>The Medicago genome provides insight into the evolution of rhizobial symbioses.</title>
        <authorList>
            <person name="Young N.D."/>
            <person name="Debelle F."/>
            <person name="Oldroyd G.E."/>
            <person name="Geurts R."/>
            <person name="Cannon S.B."/>
            <person name="Udvardi M.K."/>
            <person name="Benedito V.A."/>
            <person name="Mayer K.F."/>
            <person name="Gouzy J."/>
            <person name="Schoof H."/>
            <person name="Van de Peer Y."/>
            <person name="Proost S."/>
            <person name="Cook D.R."/>
            <person name="Meyers B.C."/>
            <person name="Spannagl M."/>
            <person name="Cheung F."/>
            <person name="De Mita S."/>
            <person name="Krishnakumar V."/>
            <person name="Gundlach H."/>
            <person name="Zhou S."/>
            <person name="Mudge J."/>
            <person name="Bharti A.K."/>
            <person name="Murray J.D."/>
            <person name="Naoumkina M.A."/>
            <person name="Rosen B."/>
            <person name="Silverstein K.A."/>
            <person name="Tang H."/>
            <person name="Rombauts S."/>
            <person name="Zhao P.X."/>
            <person name="Zhou P."/>
            <person name="Barbe V."/>
            <person name="Bardou P."/>
            <person name="Bechner M."/>
            <person name="Bellec A."/>
            <person name="Berger A."/>
            <person name="Berges H."/>
            <person name="Bidwell S."/>
            <person name="Bisseling T."/>
            <person name="Choisne N."/>
            <person name="Couloux A."/>
            <person name="Denny R."/>
            <person name="Deshpande S."/>
            <person name="Dai X."/>
            <person name="Doyle J.J."/>
            <person name="Dudez A.M."/>
            <person name="Farmer A.D."/>
            <person name="Fouteau S."/>
            <person name="Franken C."/>
            <person name="Gibelin C."/>
            <person name="Gish J."/>
            <person name="Goldstein S."/>
            <person name="Gonzalez A.J."/>
            <person name="Green P.J."/>
            <person name="Hallab A."/>
            <person name="Hartog M."/>
            <person name="Hua A."/>
            <person name="Humphray S.J."/>
            <person name="Jeong D.H."/>
            <person name="Jing Y."/>
            <person name="Jocker A."/>
            <person name="Kenton S.M."/>
            <person name="Kim D.J."/>
            <person name="Klee K."/>
            <person name="Lai H."/>
            <person name="Lang C."/>
            <person name="Lin S."/>
            <person name="Macmil S.L."/>
            <person name="Magdelenat G."/>
            <person name="Matthews L."/>
            <person name="McCorrison J."/>
            <person name="Monaghan E.L."/>
            <person name="Mun J.H."/>
            <person name="Najar F.Z."/>
            <person name="Nicholson C."/>
            <person name="Noirot C."/>
            <person name="O'Bleness M."/>
            <person name="Paule C.R."/>
            <person name="Poulain J."/>
            <person name="Prion F."/>
            <person name="Qin B."/>
            <person name="Qu C."/>
            <person name="Retzel E.F."/>
            <person name="Riddle C."/>
            <person name="Sallet E."/>
            <person name="Samain S."/>
            <person name="Samson N."/>
            <person name="Sanders I."/>
            <person name="Saurat O."/>
            <person name="Scarpelli C."/>
            <person name="Schiex T."/>
            <person name="Segurens B."/>
            <person name="Severin A.J."/>
            <person name="Sherrier D.J."/>
            <person name="Shi R."/>
            <person name="Sims S."/>
            <person name="Singer S.R."/>
            <person name="Sinharoy S."/>
            <person name="Sterck L."/>
            <person name="Viollet A."/>
            <person name="Wang B.B."/>
            <person name="Wang K."/>
            <person name="Wang M."/>
            <person name="Wang X."/>
            <person name="Warfsmann J."/>
            <person name="Weissenbach J."/>
            <person name="White D.D."/>
            <person name="White J.D."/>
            <person name="Wiley G.B."/>
            <person name="Wincker P."/>
            <person name="Xing Y."/>
            <person name="Yang L."/>
            <person name="Yao Z."/>
            <person name="Ying F."/>
            <person name="Zhai J."/>
            <person name="Zhou L."/>
            <person name="Zuber A."/>
            <person name="Denarie J."/>
            <person name="Dixon R.A."/>
            <person name="May G.D."/>
            <person name="Schwartz D.C."/>
            <person name="Rogers J."/>
            <person name="Quetier F."/>
            <person name="Town C.D."/>
            <person name="Roe B.A."/>
        </authorList>
    </citation>
    <scope>NUCLEOTIDE SEQUENCE [LARGE SCALE GENOMIC DNA]</scope>
    <source>
        <strain evidence="1">A17</strain>
        <strain evidence="2 3">cv. Jemalong A17</strain>
    </source>
</reference>
<sequence>MRSLGRSNLIGCQVAPADHTVILTCGVYNISVDFGLSLQCLVAHTGHTVILTCGVLLPQR</sequence>
<keyword evidence="3" id="KW-1185">Reference proteome</keyword>
<proteinExistence type="predicted"/>
<evidence type="ECO:0000313" key="1">
    <source>
        <dbReference type="EMBL" id="AES60203.1"/>
    </source>
</evidence>
<accession>G7I4L2</accession>
<name>G7I4L2_MEDTR</name>
<dbReference type="HOGENOM" id="CLU_196284_0_0_1"/>
<dbReference type="EnsemblPlants" id="AES60203">
    <property type="protein sequence ID" value="AES60203"/>
    <property type="gene ID" value="MTR_1g042230"/>
</dbReference>
<reference evidence="1 3" key="2">
    <citation type="journal article" date="2014" name="BMC Genomics">
        <title>An improved genome release (version Mt4.0) for the model legume Medicago truncatula.</title>
        <authorList>
            <person name="Tang H."/>
            <person name="Krishnakumar V."/>
            <person name="Bidwell S."/>
            <person name="Rosen B."/>
            <person name="Chan A."/>
            <person name="Zhou S."/>
            <person name="Gentzbittel L."/>
            <person name="Childs K.L."/>
            <person name="Yandell M."/>
            <person name="Gundlach H."/>
            <person name="Mayer K.F."/>
            <person name="Schwartz D.C."/>
            <person name="Town C.D."/>
        </authorList>
    </citation>
    <scope>GENOME REANNOTATION</scope>
    <source>
        <strain evidence="2 3">cv. Jemalong A17</strain>
    </source>
</reference>
<dbReference type="EMBL" id="CM001217">
    <property type="protein sequence ID" value="AES60203.1"/>
    <property type="molecule type" value="Genomic_DNA"/>
</dbReference>
<dbReference type="AlphaFoldDB" id="G7I4L2"/>